<dbReference type="InterPro" id="IPR011989">
    <property type="entry name" value="ARM-like"/>
</dbReference>
<comment type="subcellular location">
    <subcellularLocation>
        <location evidence="1">Nucleus</location>
    </subcellularLocation>
</comment>
<evidence type="ECO:0000256" key="1">
    <source>
        <dbReference type="ARBA" id="ARBA00004123"/>
    </source>
</evidence>
<comment type="caution">
    <text evidence="5">The sequence shown here is derived from an EMBL/GenBank/DDBJ whole genome shotgun (WGS) entry which is preliminary data.</text>
</comment>
<dbReference type="InterPro" id="IPR052464">
    <property type="entry name" value="Synovial_Prolif_Regulator"/>
</dbReference>
<evidence type="ECO:0000313" key="5">
    <source>
        <dbReference type="EMBL" id="KAK9168469.1"/>
    </source>
</evidence>
<reference evidence="5 6" key="1">
    <citation type="submission" date="2024-01" db="EMBL/GenBank/DDBJ databases">
        <title>Genome assemblies of Stephania.</title>
        <authorList>
            <person name="Yang L."/>
        </authorList>
    </citation>
    <scope>NUCLEOTIDE SEQUENCE [LARGE SCALE GENOMIC DNA]</scope>
    <source>
        <strain evidence="5">YNDBR</strain>
        <tissue evidence="5">Leaf</tissue>
    </source>
</reference>
<comment type="similarity">
    <text evidence="3">Belongs to the SAAL1 family.</text>
</comment>
<keyword evidence="6" id="KW-1185">Reference proteome</keyword>
<dbReference type="GO" id="GO:0005634">
    <property type="term" value="C:nucleus"/>
    <property type="evidence" value="ECO:0007669"/>
    <property type="project" value="UniProtKB-SubCell"/>
</dbReference>
<gene>
    <name evidence="5" type="ORF">Syun_000609</name>
</gene>
<dbReference type="AlphaFoldDB" id="A0AAP0LHV1"/>
<dbReference type="PANTHER" id="PTHR23424">
    <property type="entry name" value="SERUM AMYLOID A"/>
    <property type="match status" value="1"/>
</dbReference>
<proteinExistence type="inferred from homology"/>
<sequence>MQYDEEKAGDVDGGDAFLPSAPPSELFDMPTTVDPSYIISLIRKLIPSIPQNQNNPRSTAAASKDETEAVKTFGKSDGLAILGGEEAWEENGCILWDLAANKTHAELMVENLLLNVLLASLTLFQSARITEISLGILANLACHEVPRKCVFSFKGLVDVVVDKLFSDDSSCLYEDFRLLTLGLQGSGSISLIETLQQQHILERILWITENTLNFQLLEKTLGLLLVIIDNQQEEARVFIPQLEKLGVVSILINLLACEMDKLSSQRMPERYSVLDMILQVLEALSVIEDFSDSISSSNKLLQLVFYLVKLPDKVEVSSCCVTAVVLIANILTDVPDVVAEISKDLSLLEGLLDIIPFVSDDIDARSALWSVLGRIFAQVQHYASPSTLCHYVSLLVDKSDFIEEDLVDHRLEDSDTDKKSTSKLDAVNASLKRMHNILNQWITIKGNVAESNAPKEEVHPDDEKVHRLLRICFKYAE</sequence>
<evidence type="ECO:0008006" key="7">
    <source>
        <dbReference type="Google" id="ProtNLM"/>
    </source>
</evidence>
<evidence type="ECO:0000256" key="3">
    <source>
        <dbReference type="ARBA" id="ARBA00038401"/>
    </source>
</evidence>
<dbReference type="InterPro" id="IPR016024">
    <property type="entry name" value="ARM-type_fold"/>
</dbReference>
<protein>
    <recommendedName>
        <fullName evidence="7">ARM repeat superfamily protein</fullName>
    </recommendedName>
</protein>
<dbReference type="EMBL" id="JBBNAF010000001">
    <property type="protein sequence ID" value="KAK9168469.1"/>
    <property type="molecule type" value="Genomic_DNA"/>
</dbReference>
<name>A0AAP0LHV1_9MAGN</name>
<accession>A0AAP0LHV1</accession>
<dbReference type="PANTHER" id="PTHR23424:SF23">
    <property type="entry name" value="PROTEIN SAAL1"/>
    <property type="match status" value="1"/>
</dbReference>
<feature type="compositionally biased region" description="Basic and acidic residues" evidence="4">
    <location>
        <begin position="1"/>
        <end position="10"/>
    </location>
</feature>
<evidence type="ECO:0000256" key="4">
    <source>
        <dbReference type="SAM" id="MobiDB-lite"/>
    </source>
</evidence>
<evidence type="ECO:0000256" key="2">
    <source>
        <dbReference type="ARBA" id="ARBA00023242"/>
    </source>
</evidence>
<dbReference type="Proteomes" id="UP001420932">
    <property type="component" value="Unassembled WGS sequence"/>
</dbReference>
<dbReference type="SUPFAM" id="SSF48371">
    <property type="entry name" value="ARM repeat"/>
    <property type="match status" value="1"/>
</dbReference>
<dbReference type="Gene3D" id="1.25.10.10">
    <property type="entry name" value="Leucine-rich Repeat Variant"/>
    <property type="match status" value="1"/>
</dbReference>
<feature type="region of interest" description="Disordered" evidence="4">
    <location>
        <begin position="1"/>
        <end position="25"/>
    </location>
</feature>
<organism evidence="5 6">
    <name type="scientific">Stephania yunnanensis</name>
    <dbReference type="NCBI Taxonomy" id="152371"/>
    <lineage>
        <taxon>Eukaryota</taxon>
        <taxon>Viridiplantae</taxon>
        <taxon>Streptophyta</taxon>
        <taxon>Embryophyta</taxon>
        <taxon>Tracheophyta</taxon>
        <taxon>Spermatophyta</taxon>
        <taxon>Magnoliopsida</taxon>
        <taxon>Ranunculales</taxon>
        <taxon>Menispermaceae</taxon>
        <taxon>Menispermoideae</taxon>
        <taxon>Cissampelideae</taxon>
        <taxon>Stephania</taxon>
    </lineage>
</organism>
<keyword evidence="2" id="KW-0539">Nucleus</keyword>
<evidence type="ECO:0000313" key="6">
    <source>
        <dbReference type="Proteomes" id="UP001420932"/>
    </source>
</evidence>